<protein>
    <recommendedName>
        <fullName evidence="5">Helix-turn-helix domain protein</fullName>
    </recommendedName>
</protein>
<reference evidence="2 3" key="2">
    <citation type="submission" date="2018-02" db="EMBL/GenBank/DDBJ databases">
        <authorList>
            <person name="Cohen D.B."/>
            <person name="Kent A.D."/>
        </authorList>
    </citation>
    <scope>NUCLEOTIDE SEQUENCE [LARGE SCALE GENOMIC DNA]</scope>
    <source>
        <strain evidence="2 3">CECT 9216</strain>
    </source>
</reference>
<dbReference type="AlphaFoldDB" id="A0A2N9K7V4"/>
<keyword evidence="4" id="KW-1185">Reference proteome</keyword>
<dbReference type="InterPro" id="IPR036388">
    <property type="entry name" value="WH-like_DNA-bd_sf"/>
</dbReference>
<gene>
    <name evidence="1" type="ORF">LES8486_01657</name>
    <name evidence="2" type="ORF">LES9216_00022</name>
</gene>
<evidence type="ECO:0000313" key="3">
    <source>
        <dbReference type="Proteomes" id="UP000237923"/>
    </source>
</evidence>
<sequence>MVTQLLAKLDEIIRFVHKSQLPEVMDKTELAQFLGVGINSVNNYIYSDGFPYIEQPNMKDGYPKKAVQEWIDKNTKFYGR</sequence>
<dbReference type="Proteomes" id="UP000237923">
    <property type="component" value="Unassembled WGS sequence"/>
</dbReference>
<evidence type="ECO:0000313" key="2">
    <source>
        <dbReference type="EMBL" id="SPE06135.1"/>
    </source>
</evidence>
<dbReference type="SUPFAM" id="SSF46955">
    <property type="entry name" value="Putative DNA-binding domain"/>
    <property type="match status" value="1"/>
</dbReference>
<evidence type="ECO:0000313" key="1">
    <source>
        <dbReference type="EMBL" id="SPD94473.1"/>
    </source>
</evidence>
<dbReference type="EMBL" id="OKQU01000001">
    <property type="protein sequence ID" value="SPE06135.1"/>
    <property type="molecule type" value="Genomic_DNA"/>
</dbReference>
<evidence type="ECO:0000313" key="4">
    <source>
        <dbReference type="Proteomes" id="UP000239237"/>
    </source>
</evidence>
<dbReference type="Proteomes" id="UP000239237">
    <property type="component" value="Unassembled WGS sequence"/>
</dbReference>
<name>A0A2N9K7V4_9LACO</name>
<dbReference type="RefSeq" id="WP_105299808.1">
    <property type="nucleotide sequence ID" value="NZ_OKQR01000004.1"/>
</dbReference>
<evidence type="ECO:0008006" key="5">
    <source>
        <dbReference type="Google" id="ProtNLM"/>
    </source>
</evidence>
<organism evidence="2 3">
    <name type="scientific">Leuconostoc suionicum</name>
    <dbReference type="NCBI Taxonomy" id="1511761"/>
    <lineage>
        <taxon>Bacteria</taxon>
        <taxon>Bacillati</taxon>
        <taxon>Bacillota</taxon>
        <taxon>Bacilli</taxon>
        <taxon>Lactobacillales</taxon>
        <taxon>Lactobacillaceae</taxon>
        <taxon>Leuconostoc</taxon>
    </lineage>
</organism>
<reference evidence="1 4" key="1">
    <citation type="submission" date="2018-02" db="EMBL/GenBank/DDBJ databases">
        <authorList>
            <person name="Rodrigo-Torres L."/>
            <person name="Arahal R. D."/>
            <person name="Lucena T."/>
        </authorList>
    </citation>
    <scope>NUCLEOTIDE SEQUENCE [LARGE SCALE GENOMIC DNA]</scope>
    <source>
        <strain evidence="1 4">CECT 8486</strain>
    </source>
</reference>
<dbReference type="Gene3D" id="1.10.10.10">
    <property type="entry name" value="Winged helix-like DNA-binding domain superfamily/Winged helix DNA-binding domain"/>
    <property type="match status" value="1"/>
</dbReference>
<accession>A0A2N9K7V4</accession>
<dbReference type="EMBL" id="OKQR01000004">
    <property type="protein sequence ID" value="SPD94473.1"/>
    <property type="molecule type" value="Genomic_DNA"/>
</dbReference>
<dbReference type="InterPro" id="IPR009061">
    <property type="entry name" value="DNA-bd_dom_put_sf"/>
</dbReference>
<proteinExistence type="predicted"/>